<accession>A0A0A2VYA0</accession>
<feature type="domain" description="Type VI secretion system component TssM1 helical" evidence="5">
    <location>
        <begin position="1535"/>
        <end position="1639"/>
    </location>
</feature>
<feature type="transmembrane region" description="Helical" evidence="1">
    <location>
        <begin position="1021"/>
        <end position="1042"/>
    </location>
</feature>
<evidence type="ECO:0000259" key="2">
    <source>
        <dbReference type="Pfam" id="PF06744"/>
    </source>
</evidence>
<dbReference type="PANTHER" id="PTHR36153:SF1">
    <property type="entry name" value="TYPE VI SECRETION SYSTEM COMPONENT TSSM1"/>
    <property type="match status" value="1"/>
</dbReference>
<proteinExistence type="predicted"/>
<feature type="transmembrane region" description="Helical" evidence="1">
    <location>
        <begin position="661"/>
        <end position="681"/>
    </location>
</feature>
<name>A0A0A2VYA0_BEABA</name>
<dbReference type="PANTHER" id="PTHR36153">
    <property type="entry name" value="INNER MEMBRANE PROTEIN-RELATED"/>
    <property type="match status" value="1"/>
</dbReference>
<evidence type="ECO:0000259" key="4">
    <source>
        <dbReference type="Pfam" id="PF06812"/>
    </source>
</evidence>
<sequence>MIALAAAAIEAPDALFVMNSPYALDNEITTYISYPMDEIISKEAREATFADIVKKVAENKTRLQQQGCDRLLAGASSDGESWTPEAPVKEQKLAINAPRVPEPMTAKELESFDQDYRSKEKQTGKTGYGYGQIDPDKDIPVDVDYRYYISLYGYFDQKMKLKEPSGIQLPGPGSKEDRNRYEKQSRAEMLEDVRTYVQRPTDHSTLPMDQRFMSRVVAYDLPICYCWHSWDRESLAELRYQADWLESDDYYWSGKLAIPPIPAIIKEMLSRMLLSERLKKCAFFMQKVNLWWETMAIRVWNWNEWCRNTRLKWRLRAHQHHVILSHVFIAADTGLLSRLADTQEGDSADTPPLTLLPDAAITPGISRFEQLLRHLIAQITPSIRRRYPSGLLQIIVQTNGSDKDRESQSFHRIWTAGSLPWKVEIYFQDADSSFDEWNKFVGSTKRAILVLAMHYRQPDDVLQEFATALFLMPPSMLNPGEQKNALRLFRAMPLNTSALTVELCELRDMAGLPAGKKHLVWYSGLSDAPRQSMSRVLNDLSISLYDGIGTGGVIDYDTACARYGCLASWAMVGAAAAMAAYGPACQWLLLEDEHDAWAVTLGNTSPVIGQDHFVIPPPFPGGSVLMALLLNIGLPSPAPLIYQGCTTVRKGITGMKKASNLLGVGLLILLVLLLVLFALAQTTESPSGGDENMFWYVVAVFVALTALLCTLIFFTLSRQKNPSPVTPDGESNRNEEETTDLFDYSALNKYLRRRYTLFWRRKVQLLLVSGDDAAIEQLVPGLQENQWLEGNRTVLIYGGSLTAEPDKEKYTALRKLRRGRPLDGIVRVMPQSLNLTPQISDNDLRGLEKISELLRYSAPVWLWQLCDSKWSQAKRTQQSVGASFPLRARPDDITRQLELMLPALRTQGVSQVAENNGHDFLLRLGQHLKDGGIARWAQQLAPWLAGSQQRVSLRGLMFSLPENKPAYTAGETAGAAPADAEKYIPESQRHALTLPVTWQGIVDDCTRVRGRRVGMAWEQTLAWTLMAIIGVWGAGTLLSFAVNRLQIVSVAQQAHALVEHPSVSDYQLTALHTLRNDAGRLQHRIQEGAPWYQRFGLDHNQQLLDAMLPWYGAANNRLIRDPANAALTQKLSVLAGSAPGSDQRAQLAKPGYDQLKAWLMMARPDKADGAYYAQTMKAVQPTRMGISTGLWQSLSPDLWVFYISELPKQPQWKITPDTQLVSQSRQVLLQQIGRRNAESTLYENMLKSVRRNFADVSLEDMTSGTDARRLFTTEEVVPGMFTRQAWEGGIQQAIEKAANSRRDEIDWVLSDSRKAVSSDLSPEALKARLTQRYFTDFAGSWLNFLNSLHWNPANNIADVTDQLTLMSDVRQSPLIALMNTIAWQGQTGQQSEGLSDSIIKSAKDLVGGKDKPAIDQSASGPQGPLDETFGPLLTLLGKNKGSNVMSADNSLSLQTYLTRITRVRLRLQQVASASDPQEMMQTLAQTVFQGKSVDLTDTQQYGSLISASLGEEWSGFGSTMFVQPLTQAWETVLQPSSASLNDKWSRSVVANWHTAFDGRFPFAASKSDASLPMLAEFVRKDSGRIERFLTTELSGVLHKEGSQWVPDKVNSQGLSFNPAFLRAINQLSQLSDILFTDGSQGISFELQARPVPQVVETQLTIDGQPLHYFNQMADWQSFRWPGETYKPGTMLTWTTVNAGARLFGDYSGTWGFIRWLDQGKRQQLDRSQWMMSFTAPDGRTLQWVLRSQLGKGPLALLDLRGFTLPDQIFSVDSAATAQALMANTGNSDMDGLRQQAQARTENWQPWLAPVTDTSPTGEDPGYDDDFQRIREEVNKLSGIDTGLICTLAEKLLISTAKDIRIATYYCWARLHQDGETGFAEGLELLAGLLQRYGAQLHPQRERSRKPALEWLAGSRVLDSLSLWPEVARDDALRTAGALLLICDGLETEPEGSRPELNALYNALESRLMKAGGVDAVVPQNASNKAQSQTATHTTESDAPVLNRITSGQDLLAQARTLTGYLREQPDGWLAAHRLMKSLRHDTLHSIPAPDAQGKTRIEPPRADQRAMLKRLYLQQSWSEIMEQADSAFSRGANHLWLDLQWYIHQALMKSGQDVLADIIAADLKGLLRRLTGLETLAFNDGTPFADEVTLNWINQSVLDDMSGWRDEPVSATGETDNDILALESEALEKADTDGLDATLHWLQTRPGTDSAKDKWLLRLLMARVAEQKGKNELALHLLGELDSAAQSITLTQWTPALLFEVKSRRLRLLRMKATRSETDKSRLQPEMDLLLSGLIALDPASSAVFMDDLTLRYYDAEMRYLLEAGEEFARAHPEQAAMLNLDKAGARDPYVERLFEGFAFLMGRLREKLDDDLPELTEGLVSLLWPHYLRTIPSMSVVEFTPDWREMKEQMRIVKGFEVNSRPIGEKGTRCRYTTTKEITLQPLSLEHARLSTDPDGRSVISLRFNCSHLADWSRVELSQLPLYFNADAPLACAMHEAFTMNTARLWLRMPGDMDRRPLDGYFTALGFGDDDDLWPKGSSSFSGYQLLLEYFTFREKFMFTGLRGLETVVFPAELPWFEIDVVLAERWEHDFSFTEKHLRLNCVPVINLFPLESDPLTLNSLQTEYILRPMRVQDGHTEIYAVDSVMSSSQHTYVPFSSFRHKGGMMRHEAPEYYYHTRVRRGPSGLHNTWLILGGEAFDNHTVPEDESLSLTLTGTNGQLPRRALQSTVLDTVMKTTSASIAVRNLCAPTLPCYPPAQDRFHWRVLSHLGSGFLSMMDNADVLRGTLALYEWTDSEMNRCRLEAIIDVKHSETERFEQGYLVRGVQIEVTLDSHGFAGRGDICLFGEMLSRFFALYTDIYLFNRLIIILQPTGERLEWEEKHNRRIPG</sequence>
<dbReference type="STRING" id="1245745.A0A0A2VYA0"/>
<protein>
    <submittedName>
        <fullName evidence="7">Uncharacterized protein</fullName>
    </submittedName>
</protein>
<dbReference type="InterPro" id="IPR010272">
    <property type="entry name" value="T6SS_TssF"/>
</dbReference>
<feature type="domain" description="T6SS Tle3 phospholipase effector alpha/beta" evidence="6">
    <location>
        <begin position="1"/>
        <end position="86"/>
    </location>
</feature>
<keyword evidence="1" id="KW-1133">Transmembrane helix</keyword>
<dbReference type="Pfam" id="PF05947">
    <property type="entry name" value="T6SS_TssF"/>
    <property type="match status" value="1"/>
</dbReference>
<keyword evidence="1" id="KW-0472">Membrane</keyword>
<dbReference type="InterPro" id="IPR048677">
    <property type="entry name" value="TssM1_hel"/>
</dbReference>
<dbReference type="Pfam" id="PF06761">
    <property type="entry name" value="IcmF-related"/>
    <property type="match status" value="1"/>
</dbReference>
<evidence type="ECO:0000259" key="6">
    <source>
        <dbReference type="Pfam" id="PF24322"/>
    </source>
</evidence>
<feature type="transmembrane region" description="Helical" evidence="1">
    <location>
        <begin position="693"/>
        <end position="714"/>
    </location>
</feature>
<evidence type="ECO:0000259" key="5">
    <source>
        <dbReference type="Pfam" id="PF21070"/>
    </source>
</evidence>
<dbReference type="InterPro" id="IPR009612">
    <property type="entry name" value="IcmF-rel"/>
</dbReference>
<dbReference type="InterPro" id="IPR053156">
    <property type="entry name" value="T6SS_TssM-like"/>
</dbReference>
<dbReference type="NCBIfam" id="TIGR03362">
    <property type="entry name" value="VI_chp_7"/>
    <property type="match status" value="1"/>
</dbReference>
<dbReference type="Proteomes" id="UP000030106">
    <property type="component" value="Unassembled WGS sequence"/>
</dbReference>
<dbReference type="Pfam" id="PF06812">
    <property type="entry name" value="ImpA_N"/>
    <property type="match status" value="1"/>
</dbReference>
<comment type="caution">
    <text evidence="7">The sequence shown here is derived from an EMBL/GenBank/DDBJ whole genome shotgun (WGS) entry which is preliminary data.</text>
</comment>
<dbReference type="InterPro" id="IPR010657">
    <property type="entry name" value="ImpA_N"/>
</dbReference>
<evidence type="ECO:0000313" key="8">
    <source>
        <dbReference type="Proteomes" id="UP000030106"/>
    </source>
</evidence>
<feature type="domain" description="IcmF-related" evidence="3">
    <location>
        <begin position="1068"/>
        <end position="1384"/>
    </location>
</feature>
<organism evidence="7 8">
    <name type="scientific">Beauveria bassiana D1-5</name>
    <dbReference type="NCBI Taxonomy" id="1245745"/>
    <lineage>
        <taxon>Eukaryota</taxon>
        <taxon>Fungi</taxon>
        <taxon>Dikarya</taxon>
        <taxon>Ascomycota</taxon>
        <taxon>Pezizomycotina</taxon>
        <taxon>Sordariomycetes</taxon>
        <taxon>Hypocreomycetidae</taxon>
        <taxon>Hypocreales</taxon>
        <taxon>Cordycipitaceae</taxon>
        <taxon>Beauveria</taxon>
    </lineage>
</organism>
<dbReference type="InterPro" id="IPR010623">
    <property type="entry name" value="IcmF_C"/>
</dbReference>
<keyword evidence="1" id="KW-0812">Transmembrane</keyword>
<dbReference type="NCBIfam" id="TIGR03359">
    <property type="entry name" value="VI_chp_6"/>
    <property type="match status" value="1"/>
</dbReference>
<evidence type="ECO:0000256" key="1">
    <source>
        <dbReference type="SAM" id="Phobius"/>
    </source>
</evidence>
<dbReference type="InterPro" id="IPR017739">
    <property type="entry name" value="T6SS-assoc_VCA0119"/>
</dbReference>
<evidence type="ECO:0000259" key="3">
    <source>
        <dbReference type="Pfam" id="PF06761"/>
    </source>
</evidence>
<dbReference type="Pfam" id="PF16989">
    <property type="entry name" value="T6SS_VasJ"/>
    <property type="match status" value="1"/>
</dbReference>
<dbReference type="Pfam" id="PF06744">
    <property type="entry name" value="IcmF_C"/>
    <property type="match status" value="1"/>
</dbReference>
<feature type="transmembrane region" description="Helical" evidence="1">
    <location>
        <begin position="619"/>
        <end position="641"/>
    </location>
</feature>
<feature type="domain" description="Type VI secretion system IcmF C-terminal" evidence="2">
    <location>
        <begin position="1644"/>
        <end position="1748"/>
    </location>
</feature>
<dbReference type="Pfam" id="PF21070">
    <property type="entry name" value="IcmF_helical"/>
    <property type="match status" value="1"/>
</dbReference>
<reference evidence="7 8" key="1">
    <citation type="submission" date="2012-10" db="EMBL/GenBank/DDBJ databases">
        <title>Genome sequencing and analysis of entomopathogenic fungi Beauveria bassiana D1-5.</title>
        <authorList>
            <person name="Li Q."/>
            <person name="Wang L."/>
            <person name="Zhang Z."/>
            <person name="Wang Q."/>
            <person name="Ren J."/>
            <person name="Wang M."/>
            <person name="Xu W."/>
            <person name="Wang J."/>
            <person name="Lu Y."/>
            <person name="Du Q."/>
            <person name="Sun Z."/>
        </authorList>
    </citation>
    <scope>NUCLEOTIDE SEQUENCE [LARGE SCALE GENOMIC DNA]</scope>
    <source>
        <strain evidence="7 8">D1-5</strain>
    </source>
</reference>
<dbReference type="Pfam" id="PF24322">
    <property type="entry name" value="Tle3"/>
    <property type="match status" value="1"/>
</dbReference>
<dbReference type="HOGENOM" id="CLU_226514_0_0_1"/>
<feature type="domain" description="ImpA N-terminal" evidence="4">
    <location>
        <begin position="1807"/>
        <end position="1912"/>
    </location>
</feature>
<evidence type="ECO:0000313" key="7">
    <source>
        <dbReference type="EMBL" id="KGQ11362.1"/>
    </source>
</evidence>
<dbReference type="InterPro" id="IPR056221">
    <property type="entry name" value="Tle3_ab_dom"/>
</dbReference>
<dbReference type="EMBL" id="ANFO01000222">
    <property type="protein sequence ID" value="KGQ11362.1"/>
    <property type="molecule type" value="Genomic_DNA"/>
</dbReference>
<gene>
    <name evidence="7" type="ORF">BBAD15_g2909</name>
</gene>